<dbReference type="InterPro" id="IPR004386">
    <property type="entry name" value="Toxin_YafQ-like"/>
</dbReference>
<dbReference type="InterPro" id="IPR035093">
    <property type="entry name" value="RelE/ParE_toxin_dom_sf"/>
</dbReference>
<dbReference type="PIRSF" id="PIRSF006156">
    <property type="entry name" value="YafQ"/>
    <property type="match status" value="1"/>
</dbReference>
<dbReference type="AlphaFoldDB" id="A0AAJ6P060"/>
<protein>
    <submittedName>
        <fullName evidence="3">Type II toxin-antitoxin system YafQ family toxin</fullName>
    </submittedName>
</protein>
<evidence type="ECO:0000256" key="1">
    <source>
        <dbReference type="ARBA" id="ARBA00022649"/>
    </source>
</evidence>
<feature type="active site" description="Proton donor" evidence="2">
    <location>
        <position position="83"/>
    </location>
</feature>
<gene>
    <name evidence="3" type="ORF">QJU93_02535</name>
</gene>
<dbReference type="Gene3D" id="3.30.2310.20">
    <property type="entry name" value="RelE-like"/>
    <property type="match status" value="1"/>
</dbReference>
<dbReference type="PANTHER" id="PTHR40588">
    <property type="entry name" value="MRNA INTERFERASE TOXIN YAFQ"/>
    <property type="match status" value="1"/>
</dbReference>
<dbReference type="Pfam" id="PF15738">
    <property type="entry name" value="YafQ_toxin"/>
    <property type="match status" value="1"/>
</dbReference>
<dbReference type="SUPFAM" id="SSF143011">
    <property type="entry name" value="RelE-like"/>
    <property type="match status" value="1"/>
</dbReference>
<keyword evidence="1" id="KW-1277">Toxin-antitoxin system</keyword>
<reference evidence="3" key="1">
    <citation type="journal article" date="2023" name="Front. Microbiol.">
        <title>Phylogeography and host specificity of Pasteurellaceae pathogenic to sea-farmed fish in the north-east Atlantic.</title>
        <authorList>
            <person name="Gulla S."/>
            <person name="Colquhoun D.J."/>
            <person name="Olsen A.B."/>
            <person name="Spilsberg B."/>
            <person name="Lagesen K."/>
            <person name="Aakesson C.P."/>
            <person name="Strom S."/>
            <person name="Manji F."/>
            <person name="Birkbeck T.H."/>
            <person name="Nilsen H.K."/>
        </authorList>
    </citation>
    <scope>NUCLEOTIDE SEQUENCE</scope>
    <source>
        <strain evidence="3">TW16_20</strain>
    </source>
</reference>
<name>A0AAJ6P060_9PAST</name>
<comment type="caution">
    <text evidence="3">The sequence shown here is derived from an EMBL/GenBank/DDBJ whole genome shotgun (WGS) entry which is preliminary data.</text>
</comment>
<dbReference type="RefSeq" id="WP_306373798.1">
    <property type="nucleotide sequence ID" value="NZ_JASAYK010000002.1"/>
</dbReference>
<dbReference type="PANTHER" id="PTHR40588:SF1">
    <property type="entry name" value="MRNA INTERFERASE TOXIN YAFQ"/>
    <property type="match status" value="1"/>
</dbReference>
<evidence type="ECO:0000313" key="4">
    <source>
        <dbReference type="Proteomes" id="UP001236239"/>
    </source>
</evidence>
<dbReference type="GO" id="GO:0006402">
    <property type="term" value="P:mRNA catabolic process"/>
    <property type="evidence" value="ECO:0007669"/>
    <property type="project" value="TreeGrafter"/>
</dbReference>
<sequence length="89" mass="10359">MKNISITKQFKRDAKKYYLSLLTPSWTEVLSCLLNDKPLPEKYKDHKLTGNLKDLRDCHIKPDLVLLYRLCESEIELIRLGSHSEIGIS</sequence>
<proteinExistence type="predicted"/>
<accession>A0AAJ6P060</accession>
<dbReference type="GO" id="GO:0006415">
    <property type="term" value="P:translational termination"/>
    <property type="evidence" value="ECO:0007669"/>
    <property type="project" value="TreeGrafter"/>
</dbReference>
<dbReference type="GO" id="GO:0004521">
    <property type="term" value="F:RNA endonuclease activity"/>
    <property type="evidence" value="ECO:0007669"/>
    <property type="project" value="TreeGrafter"/>
</dbReference>
<dbReference type="InterPro" id="IPR007712">
    <property type="entry name" value="RelE/ParE_toxin"/>
</dbReference>
<evidence type="ECO:0000313" key="3">
    <source>
        <dbReference type="EMBL" id="MDP8172233.1"/>
    </source>
</evidence>
<dbReference type="NCBIfam" id="TIGR02385">
    <property type="entry name" value="RelE_StbE"/>
    <property type="match status" value="1"/>
</dbReference>
<dbReference type="EMBL" id="JASAYQ010000002">
    <property type="protein sequence ID" value="MDP8172233.1"/>
    <property type="molecule type" value="Genomic_DNA"/>
</dbReference>
<evidence type="ECO:0000256" key="2">
    <source>
        <dbReference type="PIRSR" id="PIRSR006156-1"/>
    </source>
</evidence>
<organism evidence="3 4">
    <name type="scientific">Phocoenobacter skyensis</name>
    <dbReference type="NCBI Taxonomy" id="97481"/>
    <lineage>
        <taxon>Bacteria</taxon>
        <taxon>Pseudomonadati</taxon>
        <taxon>Pseudomonadota</taxon>
        <taxon>Gammaproteobacteria</taxon>
        <taxon>Pasteurellales</taxon>
        <taxon>Pasteurellaceae</taxon>
        <taxon>Phocoenobacter</taxon>
    </lineage>
</organism>
<dbReference type="Proteomes" id="UP001236239">
    <property type="component" value="Unassembled WGS sequence"/>
</dbReference>